<name>A0A371R5U3_9CREN</name>
<dbReference type="OrthoDB" id="28781at2157"/>
<dbReference type="Proteomes" id="UP000257123">
    <property type="component" value="Unassembled WGS sequence"/>
</dbReference>
<dbReference type="EMBL" id="NMUF01000006">
    <property type="protein sequence ID" value="RFA99389.1"/>
    <property type="molecule type" value="Genomic_DNA"/>
</dbReference>
<dbReference type="Proteomes" id="UP000256877">
    <property type="component" value="Unassembled WGS sequence"/>
</dbReference>
<evidence type="ECO:0000313" key="5">
    <source>
        <dbReference type="Proteomes" id="UP000257123"/>
    </source>
</evidence>
<gene>
    <name evidence="2" type="ORF">CGL51_06010</name>
    <name evidence="3" type="ORF">CGL52_03205</name>
</gene>
<feature type="transmembrane region" description="Helical" evidence="1">
    <location>
        <begin position="111"/>
        <end position="128"/>
    </location>
</feature>
<feature type="transmembrane region" description="Helical" evidence="1">
    <location>
        <begin position="48"/>
        <end position="68"/>
    </location>
</feature>
<keyword evidence="1" id="KW-0472">Membrane</keyword>
<keyword evidence="1" id="KW-0812">Transmembrane</keyword>
<evidence type="ECO:0008006" key="6">
    <source>
        <dbReference type="Google" id="ProtNLM"/>
    </source>
</evidence>
<sequence>MLYEILLSIHLLSLVGWAGLSTGAYLVVREAAGSVLPNSYKRLVHAQAAFAGLLFLSGLTMAVLVYGFPKSPLWIHYALGVALVAGALEAYHVRAARRYSAERYHRAIRMLAPAWAVVLAAMLWLMVWKPF</sequence>
<feature type="transmembrane region" description="Helical" evidence="1">
    <location>
        <begin position="74"/>
        <end position="91"/>
    </location>
</feature>
<dbReference type="EMBL" id="NMUE01000015">
    <property type="protein sequence ID" value="RFA96082.1"/>
    <property type="molecule type" value="Genomic_DNA"/>
</dbReference>
<organism evidence="3 4">
    <name type="scientific">Pyrobaculum aerophilum</name>
    <dbReference type="NCBI Taxonomy" id="13773"/>
    <lineage>
        <taxon>Archaea</taxon>
        <taxon>Thermoproteota</taxon>
        <taxon>Thermoprotei</taxon>
        <taxon>Thermoproteales</taxon>
        <taxon>Thermoproteaceae</taxon>
        <taxon>Pyrobaculum</taxon>
    </lineage>
</organism>
<evidence type="ECO:0000313" key="3">
    <source>
        <dbReference type="EMBL" id="RFA99389.1"/>
    </source>
</evidence>
<dbReference type="RefSeq" id="WP_116421068.1">
    <property type="nucleotide sequence ID" value="NZ_NMUE01000015.1"/>
</dbReference>
<evidence type="ECO:0000256" key="1">
    <source>
        <dbReference type="SAM" id="Phobius"/>
    </source>
</evidence>
<proteinExistence type="predicted"/>
<reference evidence="4 5" key="1">
    <citation type="submission" date="2017-07" db="EMBL/GenBank/DDBJ databases">
        <title>Draft genome sequence of aerobic hyperthermophilic archaea, Pyrobaculum aerophilum YKB31 and YKB32.</title>
        <authorList>
            <person name="Mochizuki T."/>
            <person name="Berliner A.J."/>
            <person name="Yoshida-Takashima Y."/>
            <person name="Takaki Y."/>
            <person name="Nunoura T."/>
            <person name="Takai K."/>
        </authorList>
    </citation>
    <scope>NUCLEOTIDE SEQUENCE [LARGE SCALE GENOMIC DNA]</scope>
    <source>
        <strain evidence="2 5">YKB31</strain>
        <strain evidence="3 4">YKB32</strain>
    </source>
</reference>
<protein>
    <recommendedName>
        <fullName evidence="6">Copper resistance protein D domain-containing protein</fullName>
    </recommendedName>
</protein>
<comment type="caution">
    <text evidence="3">The sequence shown here is derived from an EMBL/GenBank/DDBJ whole genome shotgun (WGS) entry which is preliminary data.</text>
</comment>
<dbReference type="AlphaFoldDB" id="A0A371R5U3"/>
<feature type="transmembrane region" description="Helical" evidence="1">
    <location>
        <begin position="6"/>
        <end position="28"/>
    </location>
</feature>
<accession>A0A371R5U3</accession>
<keyword evidence="1" id="KW-1133">Transmembrane helix</keyword>
<evidence type="ECO:0000313" key="2">
    <source>
        <dbReference type="EMBL" id="RFA96082.1"/>
    </source>
</evidence>
<evidence type="ECO:0000313" key="4">
    <source>
        <dbReference type="Proteomes" id="UP000256877"/>
    </source>
</evidence>